<dbReference type="AlphaFoldDB" id="A7B2E9"/>
<dbReference type="EMBL" id="AAYG02000012">
    <property type="protein sequence ID" value="EDN77920.1"/>
    <property type="molecule type" value="Genomic_DNA"/>
</dbReference>
<dbReference type="PaxDb" id="411470-RUMGNA_01727"/>
<proteinExistence type="predicted"/>
<sequence length="47" mass="5654">MCHYYRQNQANLQAERNKERLTGDRKYAYTKGQSDRIKEHILGGKQR</sequence>
<gene>
    <name evidence="1" type="ORF">RUMGNA_01727</name>
</gene>
<accession>A7B2E9</accession>
<name>A7B2E9_MEDG7</name>
<dbReference type="Proteomes" id="UP000004410">
    <property type="component" value="Unassembled WGS sequence"/>
</dbReference>
<protein>
    <submittedName>
        <fullName evidence="1">Uncharacterized protein</fullName>
    </submittedName>
</protein>
<reference evidence="1 2" key="1">
    <citation type="submission" date="2007-04" db="EMBL/GenBank/DDBJ databases">
        <authorList>
            <person name="Fulton L."/>
            <person name="Clifton S."/>
            <person name="Fulton B."/>
            <person name="Xu J."/>
            <person name="Minx P."/>
            <person name="Pepin K.H."/>
            <person name="Johnson M."/>
            <person name="Thiruvilangam P."/>
            <person name="Bhonagiri V."/>
            <person name="Nash W.E."/>
            <person name="Mardis E.R."/>
            <person name="Wilson R.K."/>
        </authorList>
    </citation>
    <scope>NUCLEOTIDE SEQUENCE [LARGE SCALE GENOMIC DNA]</scope>
    <source>
        <strain evidence="1 2">ATCC 29149</strain>
    </source>
</reference>
<evidence type="ECO:0000313" key="2">
    <source>
        <dbReference type="Proteomes" id="UP000004410"/>
    </source>
</evidence>
<organism evidence="1 2">
    <name type="scientific">Mediterraneibacter gnavus (strain ATCC 29149 / DSM 114966 / JCM 6515 / VPI C7-9)</name>
    <name type="common">Ruminococcus gnavus</name>
    <dbReference type="NCBI Taxonomy" id="411470"/>
    <lineage>
        <taxon>Bacteria</taxon>
        <taxon>Bacillati</taxon>
        <taxon>Bacillota</taxon>
        <taxon>Clostridia</taxon>
        <taxon>Lachnospirales</taxon>
        <taxon>Lachnospiraceae</taxon>
        <taxon>Mediterraneibacter</taxon>
    </lineage>
</organism>
<comment type="caution">
    <text evidence="1">The sequence shown here is derived from an EMBL/GenBank/DDBJ whole genome shotgun (WGS) entry which is preliminary data.</text>
</comment>
<reference evidence="1 2" key="2">
    <citation type="submission" date="2007-06" db="EMBL/GenBank/DDBJ databases">
        <title>Draft genome sequence of Ruminococcus gnavus (ATCC 29149).</title>
        <authorList>
            <person name="Sudarsanam P."/>
            <person name="Ley R."/>
            <person name="Guruge J."/>
            <person name="Turnbaugh P.J."/>
            <person name="Mahowald M."/>
            <person name="Liep D."/>
            <person name="Gordon J."/>
        </authorList>
    </citation>
    <scope>NUCLEOTIDE SEQUENCE [LARGE SCALE GENOMIC DNA]</scope>
    <source>
        <strain evidence="1 2">ATCC 29149</strain>
    </source>
</reference>
<evidence type="ECO:0000313" key="1">
    <source>
        <dbReference type="EMBL" id="EDN77920.1"/>
    </source>
</evidence>